<organism evidence="4 5">
    <name type="scientific">Aduncisulcus paluster</name>
    <dbReference type="NCBI Taxonomy" id="2918883"/>
    <lineage>
        <taxon>Eukaryota</taxon>
        <taxon>Metamonada</taxon>
        <taxon>Carpediemonas-like organisms</taxon>
        <taxon>Aduncisulcus</taxon>
    </lineage>
</organism>
<dbReference type="PANTHER" id="PTHR11240">
    <property type="entry name" value="RIBONUCLEASE T2"/>
    <property type="match status" value="1"/>
</dbReference>
<evidence type="ECO:0000313" key="4">
    <source>
        <dbReference type="EMBL" id="GKT29848.1"/>
    </source>
</evidence>
<dbReference type="PROSITE" id="PS00531">
    <property type="entry name" value="RNASE_T2_2"/>
    <property type="match status" value="1"/>
</dbReference>
<dbReference type="Gene3D" id="3.90.730.10">
    <property type="entry name" value="Ribonuclease T2-like"/>
    <property type="match status" value="1"/>
</dbReference>
<comment type="caution">
    <text evidence="4">The sequence shown here is derived from an EMBL/GenBank/DDBJ whole genome shotgun (WGS) entry which is preliminary data.</text>
</comment>
<evidence type="ECO:0000313" key="5">
    <source>
        <dbReference type="Proteomes" id="UP001057375"/>
    </source>
</evidence>
<proteinExistence type="inferred from homology"/>
<keyword evidence="3" id="KW-0732">Signal</keyword>
<name>A0ABQ5KEE7_9EUKA</name>
<sequence length="249" mass="27992">MTKILSILIILGIVFSVSAEAANSTSFEMFLFETFWPQTICPTSDRDSSCWLNPCTNSFTIHGNWPENSDRSYPENCGGTSWDENLIMDLYNDLIVNWPDYNSSEGKDGCNSSFIDAKKTHHVDYLWEHEFNKHGTCAIAGDPDVFGDEHDYMSETLYLLQVLNLEGMMNQAGYTAGDSDLVYDDVMDQLANLYGSKVSLKCQSNELFGINACFDLNLNMIDCSDDIISSDYSTCKSHKDAISWPAIVY</sequence>
<dbReference type="InterPro" id="IPR033130">
    <property type="entry name" value="RNase_T2_His_AS_2"/>
</dbReference>
<dbReference type="InterPro" id="IPR001568">
    <property type="entry name" value="RNase_T2-like"/>
</dbReference>
<evidence type="ECO:0000256" key="2">
    <source>
        <dbReference type="RuleBase" id="RU004328"/>
    </source>
</evidence>
<feature type="signal peptide" evidence="3">
    <location>
        <begin position="1"/>
        <end position="19"/>
    </location>
</feature>
<evidence type="ECO:0000256" key="1">
    <source>
        <dbReference type="ARBA" id="ARBA00007469"/>
    </source>
</evidence>
<dbReference type="EMBL" id="BQXS01013859">
    <property type="protein sequence ID" value="GKT29848.1"/>
    <property type="molecule type" value="Genomic_DNA"/>
</dbReference>
<dbReference type="Proteomes" id="UP001057375">
    <property type="component" value="Unassembled WGS sequence"/>
</dbReference>
<accession>A0ABQ5KEE7</accession>
<reference evidence="4" key="1">
    <citation type="submission" date="2022-03" db="EMBL/GenBank/DDBJ databases">
        <title>Draft genome sequence of Aduncisulcus paluster, a free-living microaerophilic Fornicata.</title>
        <authorList>
            <person name="Yuyama I."/>
            <person name="Kume K."/>
            <person name="Tamura T."/>
            <person name="Inagaki Y."/>
            <person name="Hashimoto T."/>
        </authorList>
    </citation>
    <scope>NUCLEOTIDE SEQUENCE</scope>
    <source>
        <strain evidence="4">NY0171</strain>
    </source>
</reference>
<dbReference type="SUPFAM" id="SSF55895">
    <property type="entry name" value="Ribonuclease Rh-like"/>
    <property type="match status" value="1"/>
</dbReference>
<dbReference type="Pfam" id="PF00445">
    <property type="entry name" value="Ribonuclease_T2"/>
    <property type="match status" value="1"/>
</dbReference>
<protein>
    <submittedName>
        <fullName evidence="4">Ribonuclease T2-like protein</fullName>
    </submittedName>
</protein>
<keyword evidence="5" id="KW-1185">Reference proteome</keyword>
<comment type="similarity">
    <text evidence="1 2">Belongs to the RNase T2 family.</text>
</comment>
<dbReference type="PANTHER" id="PTHR11240:SF22">
    <property type="entry name" value="RIBONUCLEASE T2"/>
    <property type="match status" value="1"/>
</dbReference>
<dbReference type="InterPro" id="IPR036430">
    <property type="entry name" value="RNase_T2-like_sf"/>
</dbReference>
<gene>
    <name evidence="4" type="ORF">ADUPG1_014239</name>
</gene>
<feature type="chain" id="PRO_5046891717" evidence="3">
    <location>
        <begin position="20"/>
        <end position="249"/>
    </location>
</feature>
<evidence type="ECO:0000256" key="3">
    <source>
        <dbReference type="SAM" id="SignalP"/>
    </source>
</evidence>